<comment type="similarity">
    <text evidence="1">Belongs to the alpha-carbonic anhydrase family.</text>
</comment>
<evidence type="ECO:0000256" key="4">
    <source>
        <dbReference type="ARBA" id="ARBA00022833"/>
    </source>
</evidence>
<feature type="compositionally biased region" description="Polar residues" evidence="7">
    <location>
        <begin position="1"/>
        <end position="11"/>
    </location>
</feature>
<accession>A0AAE0EZP4</accession>
<keyword evidence="11" id="KW-1185">Reference proteome</keyword>
<dbReference type="Gene3D" id="3.10.200.10">
    <property type="entry name" value="Alpha carbonic anhydrase"/>
    <property type="match status" value="7"/>
</dbReference>
<evidence type="ECO:0000313" key="11">
    <source>
        <dbReference type="Proteomes" id="UP001190700"/>
    </source>
</evidence>
<keyword evidence="8" id="KW-0812">Transmembrane</keyword>
<keyword evidence="8" id="KW-1133">Transmembrane helix</keyword>
<reference evidence="10 11" key="1">
    <citation type="journal article" date="2015" name="Genome Biol. Evol.">
        <title>Comparative Genomics of a Bacterivorous Green Alga Reveals Evolutionary Causalities and Consequences of Phago-Mixotrophic Mode of Nutrition.</title>
        <authorList>
            <person name="Burns J.A."/>
            <person name="Paasch A."/>
            <person name="Narechania A."/>
            <person name="Kim E."/>
        </authorList>
    </citation>
    <scope>NUCLEOTIDE SEQUENCE [LARGE SCALE GENOMIC DNA]</scope>
    <source>
        <strain evidence="10 11">PLY_AMNH</strain>
    </source>
</reference>
<dbReference type="PROSITE" id="PS51144">
    <property type="entry name" value="ALPHA_CA_2"/>
    <property type="match status" value="7"/>
</dbReference>
<dbReference type="CDD" id="cd03124">
    <property type="entry name" value="alpha_CA_prokaryotic_like"/>
    <property type="match status" value="7"/>
</dbReference>
<evidence type="ECO:0000256" key="1">
    <source>
        <dbReference type="ARBA" id="ARBA00010718"/>
    </source>
</evidence>
<evidence type="ECO:0000256" key="8">
    <source>
        <dbReference type="SAM" id="Phobius"/>
    </source>
</evidence>
<dbReference type="InterPro" id="IPR036398">
    <property type="entry name" value="CA_dom_sf"/>
</dbReference>
<keyword evidence="5" id="KW-0456">Lyase</keyword>
<sequence length="1840" mass="203731">MSTAMQASTEAMQDVENPIGATNAGKARDDLPQWSSAIHQSTHSSLEYAFKVLTIILLIICVGLLSALVANIHGNDDDDSDHKATVTPASSSSSTSSSDWEYVDPENDWYKNYADCAGSSQTPVNLPKIDESMLLNASSALGDMLKSTGKCTSYKGKENEHTWKVELECTDGLLSLTHDDTEYTMLQFHWHSPSEHTVNGKYYDAETHFVFQDTSSDALLVIGVFLQAHQGADNAFLSHFWDHFDNEHHELATGIDPYNEFFPMIGDEYSTYYTYSGSLTTPPCSEGVKWIVLSNPASMSYDQLNAYKHRLSELPQTMETLSNNRPIQDLNGRVPELVSDIDWTYDTANTYAPGPELWAQTYQDCSGTRQTPIDIPAADESMHHAASTLGQGMQMTGTVNDYKGDENYHTWKVKDMAGGSLTAMYNDEEYQLLQFHWHAPSEHTVGGKYYDAETHFVFQKIGSSGYDDLMVMGVLLEASTGEDNAFLAEFWPNFDHEHHAHAGINPFADFFPSEGNSSYYNYPGSLTTPPCSETVEWIVFTNPVHMSYDQLNAYKAAVAGLPQTAQSHTNNRPIQDLNGRTVSVVSDIDWTYDTASTYAPGPDKWAEIADYPACASTVRQTPVDLPAVDDATLTAGSTLSDGFVVTGTVNDYKGDENYHTWKVKDMAGGEIKATFKGSEYQLLQFHWHAPSEHTVGGKYFDAETHFVFQKINSSGYDDLMVMGVLLDATTGEDNAFLAEFWPNFDHEHHAHSGIDPFADFFPSQGASSYYNYEGSLTTPPCSETVEWIVFTNPVHMSYDQLNAYKAAVAGLPQTAQSLTNNRPIQDLNGRTVSVVSEGISYDWTYDTASTYAPGPDKWAEIADYPECASTVRQTPIDLPAADESMHHAASTLGQGFQVSGTVNDYKGDENDHTWKVKDMAGGSLTAMWDNEEYELLQFHWHAPSEHTVDGKYFDAETHFVFQKIGSSGYDDLMVMGVLLEASTGEDNAFLAEFWPNFDHQHHAHAGINPFADFFPSEGNSSYYNYDGSLTTPPCSETVEWIVFTNPVHMSYDQLNAYKAAVAGLPQTAQSLTNNRPIQDLNGRTVSVVSDIGWTYDTASTYASGPDKWAEIADYPACASTVRQTPIDLPAADESMHHAASTLGQGFQVSGTVNDYKGDENYHTWKVKDMAGGSLTAMWDNEEYELLQFHWHAPSEHTVGGKYYDAETHFVFQKIGSSGYDDLMVMGVLLDATTGEDNAFLAEFWPNFDHEHHAHAGINPFADFFPSEGNSSYYNYDGSLTTPPCSETVEWIVFTNPVHMSYDQLNAYKAAVAGLPQTAQSHTNNRPIQDLNGRTVSVVSDIGWTYDTASTYAPGPDKWAEIADYPECASTVRQTPIDLPAADESMHHAASTLGQGFQVSGTVNDYKGDENYHTWKVKDMAGGSLTAMWANEEYELLQFHWHAPSEHTVGGKYYDAETHFVFQKIGSSGYDDLMVMGVLLEASTGEDNAFLAEFWPNFDHQHHAHAGINPFADFFPSEGNSSYYNYDGSLTTPPCSETVEWIVFTNPVHMSYDQLNAYKGAVAGLPQTAQSHTNNRPIQDLNGRTVSVVSDIDWTYDTASTYAPGPDKWAEITDYPECASTVRQTPVDLPAVNDTTLTAGSTLSDGFEVTGTVNDYKGDENYHTWKVKDMAGGEIKATFKGSEYQLLQFHWHAPSEHTVGGKYFDAETHFVFQKIGSSGYDDLMVMGVLLEASTGEDNAFLAEFWPNFDHEHHAHSGIDPFADFFPSQGASSYYNYEGSLTTPPCSETVEWIVFTNPVQMSYDQLSAYKAAVAGLPQTAQSLTNNRPIQDLGDRTVSVETD</sequence>
<feature type="domain" description="Alpha-carbonic anhydrase" evidence="9">
    <location>
        <begin position="341"/>
        <end position="586"/>
    </location>
</feature>
<feature type="domain" description="Alpha-carbonic anhydrase" evidence="9">
    <location>
        <begin position="588"/>
        <end position="836"/>
    </location>
</feature>
<dbReference type="PANTHER" id="PTHR18952:SF265">
    <property type="entry name" value="CARBONIC ANHYDRASE"/>
    <property type="match status" value="1"/>
</dbReference>
<proteinExistence type="inferred from homology"/>
<dbReference type="EC" id="4.2.1.1" evidence="2"/>
<feature type="domain" description="Alpha-carbonic anhydrase" evidence="9">
    <location>
        <begin position="1591"/>
        <end position="1839"/>
    </location>
</feature>
<evidence type="ECO:0000256" key="6">
    <source>
        <dbReference type="ARBA" id="ARBA00048348"/>
    </source>
</evidence>
<dbReference type="SUPFAM" id="SSF51069">
    <property type="entry name" value="Carbonic anhydrase"/>
    <property type="match status" value="7"/>
</dbReference>
<feature type="domain" description="Alpha-carbonic anhydrase" evidence="9">
    <location>
        <begin position="1091"/>
        <end position="1339"/>
    </location>
</feature>
<evidence type="ECO:0000256" key="2">
    <source>
        <dbReference type="ARBA" id="ARBA00012925"/>
    </source>
</evidence>
<evidence type="ECO:0000256" key="3">
    <source>
        <dbReference type="ARBA" id="ARBA00022723"/>
    </source>
</evidence>
<dbReference type="InterPro" id="IPR001148">
    <property type="entry name" value="CA_dom"/>
</dbReference>
<protein>
    <recommendedName>
        <fullName evidence="2">carbonic anhydrase</fullName>
        <ecNumber evidence="2">4.2.1.1</ecNumber>
    </recommendedName>
</protein>
<dbReference type="GO" id="GO:0008270">
    <property type="term" value="F:zinc ion binding"/>
    <property type="evidence" value="ECO:0007669"/>
    <property type="project" value="InterPro"/>
</dbReference>
<feature type="region of interest" description="Disordered" evidence="7">
    <location>
        <begin position="76"/>
        <end position="101"/>
    </location>
</feature>
<feature type="transmembrane region" description="Helical" evidence="8">
    <location>
        <begin position="48"/>
        <end position="70"/>
    </location>
</feature>
<dbReference type="InterPro" id="IPR023561">
    <property type="entry name" value="Carbonic_anhydrase_a-class"/>
</dbReference>
<dbReference type="EMBL" id="LGRX02031159">
    <property type="protein sequence ID" value="KAK3244975.1"/>
    <property type="molecule type" value="Genomic_DNA"/>
</dbReference>
<keyword evidence="4" id="KW-0862">Zinc</keyword>
<evidence type="ECO:0000259" key="9">
    <source>
        <dbReference type="PROSITE" id="PS51144"/>
    </source>
</evidence>
<feature type="domain" description="Alpha-carbonic anhydrase" evidence="9">
    <location>
        <begin position="98"/>
        <end position="339"/>
    </location>
</feature>
<feature type="domain" description="Alpha-carbonic anhydrase" evidence="9">
    <location>
        <begin position="1341"/>
        <end position="1589"/>
    </location>
</feature>
<dbReference type="Proteomes" id="UP001190700">
    <property type="component" value="Unassembled WGS sequence"/>
</dbReference>
<organism evidence="10 11">
    <name type="scientific">Cymbomonas tetramitiformis</name>
    <dbReference type="NCBI Taxonomy" id="36881"/>
    <lineage>
        <taxon>Eukaryota</taxon>
        <taxon>Viridiplantae</taxon>
        <taxon>Chlorophyta</taxon>
        <taxon>Pyramimonadophyceae</taxon>
        <taxon>Pyramimonadales</taxon>
        <taxon>Pyramimonadaceae</taxon>
        <taxon>Cymbomonas</taxon>
    </lineage>
</organism>
<dbReference type="Pfam" id="PF00194">
    <property type="entry name" value="Carb_anhydrase"/>
    <property type="match status" value="7"/>
</dbReference>
<feature type="region of interest" description="Disordered" evidence="7">
    <location>
        <begin position="1"/>
        <end position="26"/>
    </location>
</feature>
<evidence type="ECO:0000256" key="5">
    <source>
        <dbReference type="ARBA" id="ARBA00023239"/>
    </source>
</evidence>
<dbReference type="GO" id="GO:0004089">
    <property type="term" value="F:carbonate dehydratase activity"/>
    <property type="evidence" value="ECO:0007669"/>
    <property type="project" value="UniProtKB-EC"/>
</dbReference>
<keyword evidence="8" id="KW-0472">Membrane</keyword>
<dbReference type="InterPro" id="IPR041891">
    <property type="entry name" value="Alpha_CA_prokaryot-like"/>
</dbReference>
<feature type="domain" description="Alpha-carbonic anhydrase" evidence="9">
    <location>
        <begin position="841"/>
        <end position="1089"/>
    </location>
</feature>
<comment type="catalytic activity">
    <reaction evidence="6">
        <text>hydrogencarbonate + H(+) = CO2 + H2O</text>
        <dbReference type="Rhea" id="RHEA:10748"/>
        <dbReference type="ChEBI" id="CHEBI:15377"/>
        <dbReference type="ChEBI" id="CHEBI:15378"/>
        <dbReference type="ChEBI" id="CHEBI:16526"/>
        <dbReference type="ChEBI" id="CHEBI:17544"/>
        <dbReference type="EC" id="4.2.1.1"/>
    </reaction>
</comment>
<comment type="caution">
    <text evidence="10">The sequence shown here is derived from an EMBL/GenBank/DDBJ whole genome shotgun (WGS) entry which is preliminary data.</text>
</comment>
<dbReference type="SMART" id="SM01057">
    <property type="entry name" value="Carb_anhydrase"/>
    <property type="match status" value="7"/>
</dbReference>
<evidence type="ECO:0000256" key="7">
    <source>
        <dbReference type="SAM" id="MobiDB-lite"/>
    </source>
</evidence>
<evidence type="ECO:0000313" key="10">
    <source>
        <dbReference type="EMBL" id="KAK3244975.1"/>
    </source>
</evidence>
<gene>
    <name evidence="10" type="ORF">CYMTET_45436</name>
</gene>
<name>A0AAE0EZP4_9CHLO</name>
<keyword evidence="3" id="KW-0479">Metal-binding</keyword>
<dbReference type="PANTHER" id="PTHR18952">
    <property type="entry name" value="CARBONIC ANHYDRASE"/>
    <property type="match status" value="1"/>
</dbReference>